<evidence type="ECO:0000256" key="7">
    <source>
        <dbReference type="PROSITE-ProRule" id="PRU00042"/>
    </source>
</evidence>
<dbReference type="InParanoid" id="A0A0C3HIQ4"/>
<dbReference type="Gene3D" id="3.30.160.60">
    <property type="entry name" value="Classic Zinc Finger"/>
    <property type="match status" value="2"/>
</dbReference>
<comment type="subcellular location">
    <subcellularLocation>
        <location evidence="1">Nucleus</location>
    </subcellularLocation>
</comment>
<keyword evidence="2" id="KW-0479">Metal-binding</keyword>
<dbReference type="CDD" id="cd00067">
    <property type="entry name" value="GAL4"/>
    <property type="match status" value="1"/>
</dbReference>
<evidence type="ECO:0000313" key="10">
    <source>
        <dbReference type="EMBL" id="KIN02217.1"/>
    </source>
</evidence>
<organism evidence="10 11">
    <name type="scientific">Oidiodendron maius (strain Zn)</name>
    <dbReference type="NCBI Taxonomy" id="913774"/>
    <lineage>
        <taxon>Eukaryota</taxon>
        <taxon>Fungi</taxon>
        <taxon>Dikarya</taxon>
        <taxon>Ascomycota</taxon>
        <taxon>Pezizomycotina</taxon>
        <taxon>Leotiomycetes</taxon>
        <taxon>Leotiomycetes incertae sedis</taxon>
        <taxon>Myxotrichaceae</taxon>
        <taxon>Oidiodendron</taxon>
    </lineage>
</organism>
<name>A0A0C3HIQ4_OIDMZ</name>
<dbReference type="EMBL" id="KN832875">
    <property type="protein sequence ID" value="KIN02217.1"/>
    <property type="molecule type" value="Genomic_DNA"/>
</dbReference>
<evidence type="ECO:0008006" key="12">
    <source>
        <dbReference type="Google" id="ProtNLM"/>
    </source>
</evidence>
<dbReference type="SUPFAM" id="SSF57701">
    <property type="entry name" value="Zn2/Cys6 DNA-binding domain"/>
    <property type="match status" value="1"/>
</dbReference>
<dbReference type="HOGENOM" id="CLU_012538_2_1_1"/>
<keyword evidence="11" id="KW-1185">Reference proteome</keyword>
<dbReference type="SUPFAM" id="SSF57667">
    <property type="entry name" value="beta-beta-alpha zinc fingers"/>
    <property type="match status" value="1"/>
</dbReference>
<dbReference type="GO" id="GO:0000981">
    <property type="term" value="F:DNA-binding transcription factor activity, RNA polymerase II-specific"/>
    <property type="evidence" value="ECO:0007669"/>
    <property type="project" value="InterPro"/>
</dbReference>
<dbReference type="InterPro" id="IPR001138">
    <property type="entry name" value="Zn2Cys6_DnaBD"/>
</dbReference>
<dbReference type="PROSITE" id="PS00028">
    <property type="entry name" value="ZINC_FINGER_C2H2_1"/>
    <property type="match status" value="1"/>
</dbReference>
<evidence type="ECO:0000256" key="2">
    <source>
        <dbReference type="ARBA" id="ARBA00022723"/>
    </source>
</evidence>
<evidence type="ECO:0000313" key="11">
    <source>
        <dbReference type="Proteomes" id="UP000054321"/>
    </source>
</evidence>
<dbReference type="GO" id="GO:0005634">
    <property type="term" value="C:nucleus"/>
    <property type="evidence" value="ECO:0007669"/>
    <property type="project" value="UniProtKB-SubCell"/>
</dbReference>
<dbReference type="PROSITE" id="PS00463">
    <property type="entry name" value="ZN2_CY6_FUNGAL_1"/>
    <property type="match status" value="1"/>
</dbReference>
<keyword evidence="5" id="KW-0862">Zinc</keyword>
<dbReference type="CDD" id="cd12148">
    <property type="entry name" value="fungal_TF_MHR"/>
    <property type="match status" value="1"/>
</dbReference>
<dbReference type="Proteomes" id="UP000054321">
    <property type="component" value="Unassembled WGS sequence"/>
</dbReference>
<keyword evidence="3" id="KW-0677">Repeat</keyword>
<dbReference type="InterPro" id="IPR051059">
    <property type="entry name" value="VerF-like"/>
</dbReference>
<dbReference type="Gene3D" id="4.10.240.10">
    <property type="entry name" value="Zn(2)-C6 fungal-type DNA-binding domain"/>
    <property type="match status" value="1"/>
</dbReference>
<feature type="domain" description="Zn(2)-C6 fungal-type" evidence="8">
    <location>
        <begin position="77"/>
        <end position="104"/>
    </location>
</feature>
<dbReference type="GO" id="GO:0000785">
    <property type="term" value="C:chromatin"/>
    <property type="evidence" value="ECO:0007669"/>
    <property type="project" value="TreeGrafter"/>
</dbReference>
<sequence>MEAQSLSTCDQCGKTFQRRAHLLRHQQQHSGDRPYGCKFCSKTFKRSDVLRDHFSRCDRRGNSAIPSSLERGRKRHACDECSRLKVKCDNNIPCRKCKEFGRTCLNGTLYSLIPPAATSPGTTTATSTSSEISTSDRSSIGFLLNLASEADFMREFPKESMPNHPKSQVDNVSSPIAAGNESGYIATFEGLHQCSPSQNGHIQMPRETSLDIFLSNLDLGTFECQTNNYHIGPENAMQAGHSPLSHDRAALEQVAADIRERLESSAATMNLPNVPSKDILESIHAITGRQIGIWIRLYFRHFHKHGPVIHESTFNPTTAALPLVLAIMSVGAMYSVGGTDAESMRLLLDTIETCIFSFPALSDEYDIPGRQYAKNEEESSLELQRSRLEELQSAYVMVVLQYWSGNLIARKRARQQRFSRIAAMIHQLDMRAIWHPQDFAITDQQSFQSWILREAYIRTIAMTLMLDNVFGIFNNVPPRMNWAELDLPFPSDDRYFNIANYNELIATRLFPAKKMKIEEAFLILFLPPEASKEELKVLRDGRLTALDMQLLIHFLYTHLWTHTFGNPLISLPTTDIRALLLPFKTALWNWKMIWNEIKASSPHSEWEKLGFQRSAQSYCDTVGALLNVLERTGGKIDGIKGDCERGDHLRTLLSL</sequence>
<evidence type="ECO:0000256" key="3">
    <source>
        <dbReference type="ARBA" id="ARBA00022737"/>
    </source>
</evidence>
<gene>
    <name evidence="10" type="ORF">OIDMADRAFT_122055</name>
</gene>
<dbReference type="SMART" id="SM00355">
    <property type="entry name" value="ZnF_C2H2"/>
    <property type="match status" value="2"/>
</dbReference>
<dbReference type="Pfam" id="PF00172">
    <property type="entry name" value="Zn_clus"/>
    <property type="match status" value="1"/>
</dbReference>
<proteinExistence type="predicted"/>
<dbReference type="GO" id="GO:0000978">
    <property type="term" value="F:RNA polymerase II cis-regulatory region sequence-specific DNA binding"/>
    <property type="evidence" value="ECO:0007669"/>
    <property type="project" value="InterPro"/>
</dbReference>
<dbReference type="OrthoDB" id="10018191at2759"/>
<keyword evidence="6" id="KW-0539">Nucleus</keyword>
<reference evidence="10 11" key="1">
    <citation type="submission" date="2014-04" db="EMBL/GenBank/DDBJ databases">
        <authorList>
            <consortium name="DOE Joint Genome Institute"/>
            <person name="Kuo A."/>
            <person name="Martino E."/>
            <person name="Perotto S."/>
            <person name="Kohler A."/>
            <person name="Nagy L.G."/>
            <person name="Floudas D."/>
            <person name="Copeland A."/>
            <person name="Barry K.W."/>
            <person name="Cichocki N."/>
            <person name="Veneault-Fourrey C."/>
            <person name="LaButti K."/>
            <person name="Lindquist E.A."/>
            <person name="Lipzen A."/>
            <person name="Lundell T."/>
            <person name="Morin E."/>
            <person name="Murat C."/>
            <person name="Sun H."/>
            <person name="Tunlid A."/>
            <person name="Henrissat B."/>
            <person name="Grigoriev I.V."/>
            <person name="Hibbett D.S."/>
            <person name="Martin F."/>
            <person name="Nordberg H.P."/>
            <person name="Cantor M.N."/>
            <person name="Hua S.X."/>
        </authorList>
    </citation>
    <scope>NUCLEOTIDE SEQUENCE [LARGE SCALE GENOMIC DNA]</scope>
    <source>
        <strain evidence="10 11">Zn</strain>
    </source>
</reference>
<dbReference type="InterPro" id="IPR013087">
    <property type="entry name" value="Znf_C2H2_type"/>
</dbReference>
<evidence type="ECO:0000259" key="9">
    <source>
        <dbReference type="PROSITE" id="PS50157"/>
    </source>
</evidence>
<dbReference type="GO" id="GO:0008270">
    <property type="term" value="F:zinc ion binding"/>
    <property type="evidence" value="ECO:0007669"/>
    <property type="project" value="UniProtKB-KW"/>
</dbReference>
<dbReference type="InterPro" id="IPR036236">
    <property type="entry name" value="Znf_C2H2_sf"/>
</dbReference>
<accession>A0A0C3HIQ4</accession>
<dbReference type="PROSITE" id="PS50048">
    <property type="entry name" value="ZN2_CY6_FUNGAL_2"/>
    <property type="match status" value="1"/>
</dbReference>
<dbReference type="InterPro" id="IPR007219">
    <property type="entry name" value="XnlR_reg_dom"/>
</dbReference>
<evidence type="ECO:0000256" key="5">
    <source>
        <dbReference type="ARBA" id="ARBA00022833"/>
    </source>
</evidence>
<dbReference type="AlphaFoldDB" id="A0A0C3HIQ4"/>
<dbReference type="InterPro" id="IPR036864">
    <property type="entry name" value="Zn2-C6_fun-type_DNA-bd_sf"/>
</dbReference>
<keyword evidence="4 7" id="KW-0863">Zinc-finger</keyword>
<dbReference type="Pfam" id="PF04082">
    <property type="entry name" value="Fungal_trans"/>
    <property type="match status" value="1"/>
</dbReference>
<reference evidence="11" key="2">
    <citation type="submission" date="2015-01" db="EMBL/GenBank/DDBJ databases">
        <title>Evolutionary Origins and Diversification of the Mycorrhizal Mutualists.</title>
        <authorList>
            <consortium name="DOE Joint Genome Institute"/>
            <consortium name="Mycorrhizal Genomics Consortium"/>
            <person name="Kohler A."/>
            <person name="Kuo A."/>
            <person name="Nagy L.G."/>
            <person name="Floudas D."/>
            <person name="Copeland A."/>
            <person name="Barry K.W."/>
            <person name="Cichocki N."/>
            <person name="Veneault-Fourrey C."/>
            <person name="LaButti K."/>
            <person name="Lindquist E.A."/>
            <person name="Lipzen A."/>
            <person name="Lundell T."/>
            <person name="Morin E."/>
            <person name="Murat C."/>
            <person name="Riley R."/>
            <person name="Ohm R."/>
            <person name="Sun H."/>
            <person name="Tunlid A."/>
            <person name="Henrissat B."/>
            <person name="Grigoriev I.V."/>
            <person name="Hibbett D.S."/>
            <person name="Martin F."/>
        </authorList>
    </citation>
    <scope>NUCLEOTIDE SEQUENCE [LARGE SCALE GENOMIC DNA]</scope>
    <source>
        <strain evidence="11">Zn</strain>
    </source>
</reference>
<evidence type="ECO:0000256" key="1">
    <source>
        <dbReference type="ARBA" id="ARBA00004123"/>
    </source>
</evidence>
<dbReference type="STRING" id="913774.A0A0C3HIQ4"/>
<evidence type="ECO:0000256" key="4">
    <source>
        <dbReference type="ARBA" id="ARBA00022771"/>
    </source>
</evidence>
<dbReference type="PANTHER" id="PTHR40626:SF3">
    <property type="entry name" value="TRANSCRIPTION FACTOR WITH C2H2 AND ZN(2)-CYS(6) DNA BINDING DOMAIN (EUROFUNG)-RELATED"/>
    <property type="match status" value="1"/>
</dbReference>
<dbReference type="SMART" id="SM00066">
    <property type="entry name" value="GAL4"/>
    <property type="match status" value="1"/>
</dbReference>
<dbReference type="GO" id="GO:0006351">
    <property type="term" value="P:DNA-templated transcription"/>
    <property type="evidence" value="ECO:0007669"/>
    <property type="project" value="InterPro"/>
</dbReference>
<evidence type="ECO:0000259" key="8">
    <source>
        <dbReference type="PROSITE" id="PS50048"/>
    </source>
</evidence>
<dbReference type="PANTHER" id="PTHR40626">
    <property type="entry name" value="MIP31509P"/>
    <property type="match status" value="1"/>
</dbReference>
<dbReference type="PROSITE" id="PS50157">
    <property type="entry name" value="ZINC_FINGER_C2H2_2"/>
    <property type="match status" value="1"/>
</dbReference>
<protein>
    <recommendedName>
        <fullName evidence="12">Zn(2)-C6 fungal-type domain-containing protein</fullName>
    </recommendedName>
</protein>
<evidence type="ECO:0000256" key="6">
    <source>
        <dbReference type="ARBA" id="ARBA00023242"/>
    </source>
</evidence>
<feature type="domain" description="C2H2-type" evidence="9">
    <location>
        <begin position="7"/>
        <end position="34"/>
    </location>
</feature>